<reference evidence="2" key="1">
    <citation type="journal article" date="2021" name="Sci. Adv.">
        <title>The American lobster genome reveals insights on longevity, neural, and immune adaptations.</title>
        <authorList>
            <person name="Polinski J.M."/>
            <person name="Zimin A.V."/>
            <person name="Clark K.F."/>
            <person name="Kohn A.B."/>
            <person name="Sadowski N."/>
            <person name="Timp W."/>
            <person name="Ptitsyn A."/>
            <person name="Khanna P."/>
            <person name="Romanova D.Y."/>
            <person name="Williams P."/>
            <person name="Greenwood S.J."/>
            <person name="Moroz L.L."/>
            <person name="Walt D.R."/>
            <person name="Bodnar A.G."/>
        </authorList>
    </citation>
    <scope>NUCLEOTIDE SEQUENCE</scope>
    <source>
        <strain evidence="2">GMGI-L3</strain>
    </source>
</reference>
<comment type="caution">
    <text evidence="2">The sequence shown here is derived from an EMBL/GenBank/DDBJ whole genome shotgun (WGS) entry which is preliminary data.</text>
</comment>
<feature type="compositionally biased region" description="Low complexity" evidence="1">
    <location>
        <begin position="18"/>
        <end position="37"/>
    </location>
</feature>
<sequence length="507" mass="55234">MEKSVYILVSTLNLVFTTSQRSSTSTTPTRTCRVRCFPPTPPPSTPSAGNKNGSRRPPNSAPAGCSPTTFTPVWCESMGRAKVEGRASTGGGQTVMQRKIDTDTDQNAIENNEIQGSTIPDEEEGSWLTTFLRFFGYKSIGEMVQNIDIFSIPSKIQSLVRTYNDEISMGQCYMEFTTYNALSGRVFSFLRESLAALRRGVGRDSLVLGLVGMLEGSPTTKQYADVIKQFMPMVMQMYNSDDPSSAITAFISHTLGPYLSQIQSAPSKNPNSINNNSPKPDHWPNLRPKPTPAPKTTPRPPSSLLGGSGGDSSPVTTMVLEFLKYYMGNYLSSLPGNSPTRPPPPPVRTPAPRPPAAAPSPVASSPAASSPGLGSILSFLFPSSQSQKVSQPKPPVTKRPQKPQVLEKHDAKTFVDMVLEFIRPVFISIIGKAPGESGVASIREVTRLSSLGRVDDTLVEEVLSPYFCIKNYVVNKAWTLTERGVRSVASKFNPEEQARMLRMLQDN</sequence>
<dbReference type="PRINTS" id="PR01217">
    <property type="entry name" value="PRICHEXTENSN"/>
</dbReference>
<feature type="compositionally biased region" description="Pro residues" evidence="1">
    <location>
        <begin position="287"/>
        <end position="301"/>
    </location>
</feature>
<evidence type="ECO:0000313" key="2">
    <source>
        <dbReference type="EMBL" id="KAG7161194.1"/>
    </source>
</evidence>
<feature type="region of interest" description="Disordered" evidence="1">
    <location>
        <begin position="18"/>
        <end position="66"/>
    </location>
</feature>
<evidence type="ECO:0000313" key="3">
    <source>
        <dbReference type="Proteomes" id="UP000747542"/>
    </source>
</evidence>
<feature type="compositionally biased region" description="Low complexity" evidence="1">
    <location>
        <begin position="264"/>
        <end position="278"/>
    </location>
</feature>
<feature type="compositionally biased region" description="Pro residues" evidence="1">
    <location>
        <begin position="340"/>
        <end position="358"/>
    </location>
</feature>
<dbReference type="EMBL" id="JAHLQT010029607">
    <property type="protein sequence ID" value="KAG7161194.1"/>
    <property type="molecule type" value="Genomic_DNA"/>
</dbReference>
<dbReference type="PANTHER" id="PTHR36721:SF1">
    <property type="entry name" value="OS04G0446401 PROTEIN"/>
    <property type="match status" value="1"/>
</dbReference>
<feature type="region of interest" description="Disordered" evidence="1">
    <location>
        <begin position="261"/>
        <end position="313"/>
    </location>
</feature>
<gene>
    <name evidence="2" type="ORF">Hamer_G016243</name>
</gene>
<evidence type="ECO:0000256" key="1">
    <source>
        <dbReference type="SAM" id="MobiDB-lite"/>
    </source>
</evidence>
<feature type="region of interest" description="Disordered" evidence="1">
    <location>
        <begin position="336"/>
        <end position="369"/>
    </location>
</feature>
<accession>A0A8J5MRT0</accession>
<dbReference type="Proteomes" id="UP000747542">
    <property type="component" value="Unassembled WGS sequence"/>
</dbReference>
<name>A0A8J5MRT0_HOMAM</name>
<feature type="compositionally biased region" description="Low complexity" evidence="1">
    <location>
        <begin position="359"/>
        <end position="369"/>
    </location>
</feature>
<keyword evidence="3" id="KW-1185">Reference proteome</keyword>
<feature type="region of interest" description="Disordered" evidence="1">
    <location>
        <begin position="386"/>
        <end position="407"/>
    </location>
</feature>
<dbReference type="PANTHER" id="PTHR36721">
    <property type="entry name" value="PROLINE-RICH FAMILY PROTEIN"/>
    <property type="match status" value="1"/>
</dbReference>
<protein>
    <submittedName>
        <fullName evidence="2">Uncharacterized protein</fullName>
    </submittedName>
</protein>
<dbReference type="AlphaFoldDB" id="A0A8J5MRT0"/>
<proteinExistence type="predicted"/>
<organism evidence="2 3">
    <name type="scientific">Homarus americanus</name>
    <name type="common">American lobster</name>
    <dbReference type="NCBI Taxonomy" id="6706"/>
    <lineage>
        <taxon>Eukaryota</taxon>
        <taxon>Metazoa</taxon>
        <taxon>Ecdysozoa</taxon>
        <taxon>Arthropoda</taxon>
        <taxon>Crustacea</taxon>
        <taxon>Multicrustacea</taxon>
        <taxon>Malacostraca</taxon>
        <taxon>Eumalacostraca</taxon>
        <taxon>Eucarida</taxon>
        <taxon>Decapoda</taxon>
        <taxon>Pleocyemata</taxon>
        <taxon>Astacidea</taxon>
        <taxon>Nephropoidea</taxon>
        <taxon>Nephropidae</taxon>
        <taxon>Homarus</taxon>
    </lineage>
</organism>